<sequence length="31" mass="3102">MPRTEAGQATVEWSALALVVALALGGLGYVG</sequence>
<accession>A0A0F9BPS0</accession>
<keyword evidence="1" id="KW-0812">Transmembrane</keyword>
<reference evidence="2" key="1">
    <citation type="journal article" date="2015" name="Nature">
        <title>Complex archaea that bridge the gap between prokaryotes and eukaryotes.</title>
        <authorList>
            <person name="Spang A."/>
            <person name="Saw J.H."/>
            <person name="Jorgensen S.L."/>
            <person name="Zaremba-Niedzwiedzka K."/>
            <person name="Martijn J."/>
            <person name="Lind A.E."/>
            <person name="van Eijk R."/>
            <person name="Schleper C."/>
            <person name="Guy L."/>
            <person name="Ettema T.J."/>
        </authorList>
    </citation>
    <scope>NUCLEOTIDE SEQUENCE</scope>
</reference>
<keyword evidence="1" id="KW-0472">Membrane</keyword>
<protein>
    <submittedName>
        <fullName evidence="2">Uncharacterized protein</fullName>
    </submittedName>
</protein>
<feature type="transmembrane region" description="Helical" evidence="1">
    <location>
        <begin position="12"/>
        <end position="30"/>
    </location>
</feature>
<proteinExistence type="predicted"/>
<feature type="non-terminal residue" evidence="2">
    <location>
        <position position="31"/>
    </location>
</feature>
<dbReference type="AlphaFoldDB" id="A0A0F9BPS0"/>
<keyword evidence="1" id="KW-1133">Transmembrane helix</keyword>
<evidence type="ECO:0000256" key="1">
    <source>
        <dbReference type="SAM" id="Phobius"/>
    </source>
</evidence>
<organism evidence="2">
    <name type="scientific">marine sediment metagenome</name>
    <dbReference type="NCBI Taxonomy" id="412755"/>
    <lineage>
        <taxon>unclassified sequences</taxon>
        <taxon>metagenomes</taxon>
        <taxon>ecological metagenomes</taxon>
    </lineage>
</organism>
<name>A0A0F9BPS0_9ZZZZ</name>
<dbReference type="EMBL" id="LAZR01036806">
    <property type="protein sequence ID" value="KKL23875.1"/>
    <property type="molecule type" value="Genomic_DNA"/>
</dbReference>
<evidence type="ECO:0000313" key="2">
    <source>
        <dbReference type="EMBL" id="KKL23875.1"/>
    </source>
</evidence>
<gene>
    <name evidence="2" type="ORF">LCGC14_2420990</name>
</gene>
<comment type="caution">
    <text evidence="2">The sequence shown here is derived from an EMBL/GenBank/DDBJ whole genome shotgun (WGS) entry which is preliminary data.</text>
</comment>